<dbReference type="InterPro" id="IPR029066">
    <property type="entry name" value="PLP-binding_barrel"/>
</dbReference>
<organism evidence="11 12">
    <name type="scientific">Streptomyces zhihengii</name>
    <dbReference type="NCBI Taxonomy" id="1818004"/>
    <lineage>
        <taxon>Bacteria</taxon>
        <taxon>Bacillati</taxon>
        <taxon>Actinomycetota</taxon>
        <taxon>Actinomycetes</taxon>
        <taxon>Kitasatosporales</taxon>
        <taxon>Streptomycetaceae</taxon>
        <taxon>Streptomyces</taxon>
    </lineage>
</organism>
<dbReference type="PROSITE" id="PS00878">
    <property type="entry name" value="ODR_DC_2_1"/>
    <property type="match status" value="1"/>
</dbReference>
<dbReference type="SUPFAM" id="SSF51419">
    <property type="entry name" value="PLP-binding barrel"/>
    <property type="match status" value="1"/>
</dbReference>
<dbReference type="InterPro" id="IPR009006">
    <property type="entry name" value="Ala_racemase/Decarboxylase_C"/>
</dbReference>
<keyword evidence="2 6" id="KW-0210">Decarboxylase</keyword>
<feature type="modified residue" description="N6-(pyridoxal phosphate)lysine" evidence="6">
    <location>
        <position position="152"/>
    </location>
</feature>
<comment type="function">
    <text evidence="6">Specifically catalyzes the decarboxylation of meso-diaminopimelate (meso-DAP) to L-lysine.</text>
</comment>
<dbReference type="GO" id="GO:0008836">
    <property type="term" value="F:diaminopimelate decarboxylase activity"/>
    <property type="evidence" value="ECO:0007669"/>
    <property type="project" value="UniProtKB-EC"/>
</dbReference>
<proteinExistence type="inferred from homology"/>
<feature type="binding site" evidence="6">
    <location>
        <position position="477"/>
    </location>
    <ligand>
        <name>pyridoxal 5'-phosphate</name>
        <dbReference type="ChEBI" id="CHEBI:597326"/>
    </ligand>
</feature>
<keyword evidence="3 6" id="KW-0663">Pyridoxal phosphate</keyword>
<feature type="compositionally biased region" description="Low complexity" evidence="9">
    <location>
        <begin position="44"/>
        <end position="56"/>
    </location>
</feature>
<dbReference type="CDD" id="cd06828">
    <property type="entry name" value="PLPDE_III_DapDC"/>
    <property type="match status" value="1"/>
</dbReference>
<comment type="pathway">
    <text evidence="6 8">Amino-acid biosynthesis; L-lysine biosynthesis via DAP pathway; L-lysine from DL-2,6-diaminopimelate: step 1/1.</text>
</comment>
<feature type="binding site" evidence="6">
    <location>
        <position position="418"/>
    </location>
    <ligand>
        <name>substrate</name>
    </ligand>
</feature>
<comment type="caution">
    <text evidence="11">The sequence shown here is derived from an EMBL/GenBank/DDBJ whole genome shotgun (WGS) entry which is preliminary data.</text>
</comment>
<keyword evidence="12" id="KW-1185">Reference proteome</keyword>
<dbReference type="InterPro" id="IPR022644">
    <property type="entry name" value="De-COase2_N"/>
</dbReference>
<keyword evidence="5 6" id="KW-0456">Lyase</keyword>
<evidence type="ECO:0000313" key="12">
    <source>
        <dbReference type="Proteomes" id="UP000664109"/>
    </source>
</evidence>
<dbReference type="InterPro" id="IPR002986">
    <property type="entry name" value="DAP_deCOOHase_LysA"/>
</dbReference>
<dbReference type="HAMAP" id="MF_02120">
    <property type="entry name" value="LysA"/>
    <property type="match status" value="1"/>
</dbReference>
<feature type="binding site" evidence="6">
    <location>
        <position position="333"/>
    </location>
    <ligand>
        <name>pyridoxal 5'-phosphate</name>
        <dbReference type="ChEBI" id="CHEBI:597326"/>
    </ligand>
</feature>
<dbReference type="NCBIfam" id="TIGR01048">
    <property type="entry name" value="lysA"/>
    <property type="match status" value="1"/>
</dbReference>
<dbReference type="InterPro" id="IPR000183">
    <property type="entry name" value="Orn/DAP/Arg_de-COase"/>
</dbReference>
<dbReference type="EC" id="4.1.1.20" evidence="6 7"/>
<feature type="binding site" evidence="6">
    <location>
        <position position="378"/>
    </location>
    <ligand>
        <name>substrate</name>
    </ligand>
</feature>
<feature type="binding site" evidence="6">
    <location>
        <position position="448"/>
    </location>
    <ligand>
        <name>substrate</name>
    </ligand>
</feature>
<dbReference type="Proteomes" id="UP000664109">
    <property type="component" value="Unassembled WGS sequence"/>
</dbReference>
<dbReference type="InterPro" id="IPR022653">
    <property type="entry name" value="De-COase2_pyr-phos_BS"/>
</dbReference>
<keyword evidence="4 6" id="KW-0457">Lysine biosynthesis</keyword>
<feature type="compositionally biased region" description="Pro residues" evidence="9">
    <location>
        <begin position="34"/>
        <end position="43"/>
    </location>
</feature>
<dbReference type="Pfam" id="PF02784">
    <property type="entry name" value="Orn_Arg_deC_N"/>
    <property type="match status" value="1"/>
</dbReference>
<feature type="compositionally biased region" description="Low complexity" evidence="9">
    <location>
        <begin position="1"/>
        <end position="10"/>
    </location>
</feature>
<dbReference type="PRINTS" id="PR01179">
    <property type="entry name" value="ODADCRBXLASE"/>
</dbReference>
<feature type="domain" description="Orn/DAP/Arg decarboxylase 2 N-terminal" evidence="10">
    <location>
        <begin position="129"/>
        <end position="381"/>
    </location>
</feature>
<dbReference type="Gene3D" id="2.40.37.10">
    <property type="entry name" value="Lyase, Ornithine Decarboxylase, Chain A, domain 1"/>
    <property type="match status" value="1"/>
</dbReference>
<evidence type="ECO:0000313" key="11">
    <source>
        <dbReference type="EMBL" id="MBM9618809.1"/>
    </source>
</evidence>
<accession>A0ABS2UNE2</accession>
<evidence type="ECO:0000256" key="5">
    <source>
        <dbReference type="ARBA" id="ARBA00023239"/>
    </source>
</evidence>
<protein>
    <recommendedName>
        <fullName evidence="6 7">Diaminopimelate decarboxylase</fullName>
        <shortName evidence="6">DAP decarboxylase</shortName>
        <shortName evidence="6">DAPDC</shortName>
        <ecNumber evidence="6 7">4.1.1.20</ecNumber>
    </recommendedName>
</protein>
<feature type="binding site" evidence="6">
    <location>
        <begin position="375"/>
        <end position="378"/>
    </location>
    <ligand>
        <name>pyridoxal 5'-phosphate</name>
        <dbReference type="ChEBI" id="CHEBI:597326"/>
    </ligand>
</feature>
<comment type="catalytic activity">
    <reaction evidence="6 8">
        <text>meso-2,6-diaminopimelate + H(+) = L-lysine + CO2</text>
        <dbReference type="Rhea" id="RHEA:15101"/>
        <dbReference type="ChEBI" id="CHEBI:15378"/>
        <dbReference type="ChEBI" id="CHEBI:16526"/>
        <dbReference type="ChEBI" id="CHEBI:32551"/>
        <dbReference type="ChEBI" id="CHEBI:57791"/>
        <dbReference type="EC" id="4.1.1.20"/>
    </reaction>
</comment>
<evidence type="ECO:0000256" key="8">
    <source>
        <dbReference type="RuleBase" id="RU003738"/>
    </source>
</evidence>
<comment type="subunit">
    <text evidence="6">Homodimer.</text>
</comment>
<feature type="region of interest" description="Disordered" evidence="9">
    <location>
        <begin position="1"/>
        <end position="97"/>
    </location>
</feature>
<evidence type="ECO:0000256" key="6">
    <source>
        <dbReference type="HAMAP-Rule" id="MF_02120"/>
    </source>
</evidence>
<feature type="compositionally biased region" description="Pro residues" evidence="9">
    <location>
        <begin position="57"/>
        <end position="68"/>
    </location>
</feature>
<evidence type="ECO:0000256" key="1">
    <source>
        <dbReference type="ARBA" id="ARBA00001933"/>
    </source>
</evidence>
<gene>
    <name evidence="6 11" type="primary">lysA</name>
    <name evidence="11" type="ORF">JE024_08590</name>
</gene>
<evidence type="ECO:0000259" key="10">
    <source>
        <dbReference type="Pfam" id="PF02784"/>
    </source>
</evidence>
<keyword evidence="6" id="KW-0028">Amino-acid biosynthesis</keyword>
<dbReference type="SUPFAM" id="SSF50621">
    <property type="entry name" value="Alanine racemase C-terminal domain-like"/>
    <property type="match status" value="1"/>
</dbReference>
<dbReference type="Gene3D" id="3.20.20.10">
    <property type="entry name" value="Alanine racemase"/>
    <property type="match status" value="1"/>
</dbReference>
<dbReference type="PANTHER" id="PTHR43727">
    <property type="entry name" value="DIAMINOPIMELATE DECARBOXYLASE"/>
    <property type="match status" value="1"/>
</dbReference>
<evidence type="ECO:0000256" key="9">
    <source>
        <dbReference type="SAM" id="MobiDB-lite"/>
    </source>
</evidence>
<comment type="similarity">
    <text evidence="6">Belongs to the Orn/Lys/Arg decarboxylase class-II family. LysA subfamily.</text>
</comment>
<feature type="binding site" evidence="6">
    <location>
        <position position="414"/>
    </location>
    <ligand>
        <name>substrate</name>
    </ligand>
</feature>
<dbReference type="PRINTS" id="PR01181">
    <property type="entry name" value="DAPDCRBXLASE"/>
</dbReference>
<evidence type="ECO:0000256" key="4">
    <source>
        <dbReference type="ARBA" id="ARBA00023154"/>
    </source>
</evidence>
<dbReference type="PANTHER" id="PTHR43727:SF2">
    <property type="entry name" value="GROUP IV DECARBOXYLASE"/>
    <property type="match status" value="1"/>
</dbReference>
<feature type="compositionally biased region" description="Low complexity" evidence="9">
    <location>
        <begin position="69"/>
        <end position="81"/>
    </location>
</feature>
<reference evidence="11 12" key="1">
    <citation type="journal article" date="2016" name="Arch. Microbiol.">
        <title>Streptomyces zhihengii sp. nov., isolated from rhizospheric soil of Psammosilene tunicoides.</title>
        <authorList>
            <person name="Huang M.J."/>
            <person name="Fei J.J."/>
            <person name="Salam N."/>
            <person name="Kim C.J."/>
            <person name="Hozzein W.N."/>
            <person name="Xiao M."/>
            <person name="Huang H.Q."/>
            <person name="Li W.J."/>
        </authorList>
    </citation>
    <scope>NUCLEOTIDE SEQUENCE [LARGE SCALE GENOMIC DNA]</scope>
    <source>
        <strain evidence="11 12">YIM T102</strain>
    </source>
</reference>
<evidence type="ECO:0000256" key="3">
    <source>
        <dbReference type="ARBA" id="ARBA00022898"/>
    </source>
</evidence>
<comment type="cofactor">
    <cofactor evidence="1 6 8">
        <name>pyridoxal 5'-phosphate</name>
        <dbReference type="ChEBI" id="CHEBI:597326"/>
    </cofactor>
</comment>
<name>A0ABS2UNE2_9ACTN</name>
<evidence type="ECO:0000256" key="7">
    <source>
        <dbReference type="NCBIfam" id="TIGR01048"/>
    </source>
</evidence>
<sequence>MDPALRAGPARARRPARGDQADPGPAAHRARPGPGRPLRPRAPAPGRARPVNAIPVNPIPVTTPPENTPPENTAPEDTAPATAPPGPDALSVWPGSAREEADGRVLVGGVGLETVAARYGTPVYVLDEAEVRARCRAYRGAFPGACVHYAAKAFLCRAFARWVEEEGLGLDVCSAGELELAVAAGFPAGRILFHGNAKSPEDLRAALRHGVGRVVIDDPVEIARLAATVDPGRRQGVMLRVTPDVAAGAHPKIRTGGEGQKFGLSLRDGHARHAIARILDQPRLRLTGLHCHLGSQITDVAPYLVAVRRLVGLMSRVRDAHGVLLPELDIGGGHGIAYRPGDPVLDPAELGRRVRAELAAGCARAGLPVPRLVVEPGRAVSGPAGVAVYRVLAVKRGPRRTFVAVDGGMSDNPRPALYGVRYAPRLLGRPPAEVAETETVTVVGRHCEAGDVLAEDVPLPVGVRPGDLLALPAAGAYHLSMASSYNLVGRPPVVAVADGAARLLVRRETAADLRQRDVGL</sequence>
<evidence type="ECO:0000256" key="2">
    <source>
        <dbReference type="ARBA" id="ARBA00022793"/>
    </source>
</evidence>
<feature type="binding site" evidence="6">
    <location>
        <position position="477"/>
    </location>
    <ligand>
        <name>substrate</name>
    </ligand>
</feature>
<dbReference type="EMBL" id="JAFEJA010000001">
    <property type="protein sequence ID" value="MBM9618809.1"/>
    <property type="molecule type" value="Genomic_DNA"/>
</dbReference>